<organism evidence="3 4">
    <name type="scientific">Conger conger</name>
    <name type="common">Conger eel</name>
    <name type="synonym">Muraena conger</name>
    <dbReference type="NCBI Taxonomy" id="82655"/>
    <lineage>
        <taxon>Eukaryota</taxon>
        <taxon>Metazoa</taxon>
        <taxon>Chordata</taxon>
        <taxon>Craniata</taxon>
        <taxon>Vertebrata</taxon>
        <taxon>Euteleostomi</taxon>
        <taxon>Actinopterygii</taxon>
        <taxon>Neopterygii</taxon>
        <taxon>Teleostei</taxon>
        <taxon>Anguilliformes</taxon>
        <taxon>Congridae</taxon>
        <taxon>Conger</taxon>
    </lineage>
</organism>
<comment type="caution">
    <text evidence="3">The sequence shown here is derived from an EMBL/GenBank/DDBJ whole genome shotgun (WGS) entry which is preliminary data.</text>
</comment>
<keyword evidence="2" id="KW-0812">Transmembrane</keyword>
<name>A0A9Q1DCG8_CONCO</name>
<keyword evidence="2" id="KW-0472">Membrane</keyword>
<dbReference type="AlphaFoldDB" id="A0A9Q1DCG8"/>
<feature type="transmembrane region" description="Helical" evidence="2">
    <location>
        <begin position="15"/>
        <end position="38"/>
    </location>
</feature>
<keyword evidence="4" id="KW-1185">Reference proteome</keyword>
<evidence type="ECO:0000256" key="1">
    <source>
        <dbReference type="SAM" id="MobiDB-lite"/>
    </source>
</evidence>
<proteinExistence type="predicted"/>
<reference evidence="3" key="1">
    <citation type="journal article" date="2023" name="Science">
        <title>Genome structures resolve the early diversification of teleost fishes.</title>
        <authorList>
            <person name="Parey E."/>
            <person name="Louis A."/>
            <person name="Montfort J."/>
            <person name="Bouchez O."/>
            <person name="Roques C."/>
            <person name="Iampietro C."/>
            <person name="Lluch J."/>
            <person name="Castinel A."/>
            <person name="Donnadieu C."/>
            <person name="Desvignes T."/>
            <person name="Floi Bucao C."/>
            <person name="Jouanno E."/>
            <person name="Wen M."/>
            <person name="Mejri S."/>
            <person name="Dirks R."/>
            <person name="Jansen H."/>
            <person name="Henkel C."/>
            <person name="Chen W.J."/>
            <person name="Zahm M."/>
            <person name="Cabau C."/>
            <person name="Klopp C."/>
            <person name="Thompson A.W."/>
            <person name="Robinson-Rechavi M."/>
            <person name="Braasch I."/>
            <person name="Lecointre G."/>
            <person name="Bobe J."/>
            <person name="Postlethwait J.H."/>
            <person name="Berthelot C."/>
            <person name="Roest Crollius H."/>
            <person name="Guiguen Y."/>
        </authorList>
    </citation>
    <scope>NUCLEOTIDE SEQUENCE</scope>
    <source>
        <strain evidence="3">Concon-B</strain>
    </source>
</reference>
<keyword evidence="2" id="KW-1133">Transmembrane helix</keyword>
<evidence type="ECO:0000256" key="2">
    <source>
        <dbReference type="SAM" id="Phobius"/>
    </source>
</evidence>
<gene>
    <name evidence="3" type="ORF">COCON_G00147190</name>
</gene>
<dbReference type="OrthoDB" id="8948140at2759"/>
<evidence type="ECO:0000313" key="4">
    <source>
        <dbReference type="Proteomes" id="UP001152803"/>
    </source>
</evidence>
<protein>
    <submittedName>
        <fullName evidence="3">Uncharacterized protein</fullName>
    </submittedName>
</protein>
<dbReference type="Proteomes" id="UP001152803">
    <property type="component" value="Unassembled WGS sequence"/>
</dbReference>
<feature type="region of interest" description="Disordered" evidence="1">
    <location>
        <begin position="62"/>
        <end position="84"/>
    </location>
</feature>
<accession>A0A9Q1DCG8</accession>
<evidence type="ECO:0000313" key="3">
    <source>
        <dbReference type="EMBL" id="KAJ8265620.1"/>
    </source>
</evidence>
<dbReference type="EMBL" id="JAFJMO010000010">
    <property type="protein sequence ID" value="KAJ8265620.1"/>
    <property type="molecule type" value="Genomic_DNA"/>
</dbReference>
<sequence>MNSLKTPSPIIQERIHPGVIAAVVVVSLIAIVAAVFILRKYCFQRSEATYRYSALRAMEEDGTAGDLDDDCGPVEEDSDEDILE</sequence>